<dbReference type="AlphaFoldDB" id="A0A811UGV2"/>
<name>A0A811UGV2_CERCA</name>
<comment type="caution">
    <text evidence="2">The sequence shown here is derived from an EMBL/GenBank/DDBJ whole genome shotgun (WGS) entry which is preliminary data.</text>
</comment>
<protein>
    <submittedName>
        <fullName evidence="2">(Mediterranean fruit fly) hypothetical protein</fullName>
    </submittedName>
</protein>
<evidence type="ECO:0000313" key="3">
    <source>
        <dbReference type="Proteomes" id="UP000606786"/>
    </source>
</evidence>
<accession>A0A811UGV2</accession>
<gene>
    <name evidence="2" type="ORF">CCAP1982_LOCUS6805</name>
</gene>
<feature type="signal peptide" evidence="1">
    <location>
        <begin position="1"/>
        <end position="20"/>
    </location>
</feature>
<evidence type="ECO:0000313" key="2">
    <source>
        <dbReference type="EMBL" id="CAD6998189.1"/>
    </source>
</evidence>
<proteinExistence type="predicted"/>
<organism evidence="2 3">
    <name type="scientific">Ceratitis capitata</name>
    <name type="common">Mediterranean fruit fly</name>
    <name type="synonym">Tephritis capitata</name>
    <dbReference type="NCBI Taxonomy" id="7213"/>
    <lineage>
        <taxon>Eukaryota</taxon>
        <taxon>Metazoa</taxon>
        <taxon>Ecdysozoa</taxon>
        <taxon>Arthropoda</taxon>
        <taxon>Hexapoda</taxon>
        <taxon>Insecta</taxon>
        <taxon>Pterygota</taxon>
        <taxon>Neoptera</taxon>
        <taxon>Endopterygota</taxon>
        <taxon>Diptera</taxon>
        <taxon>Brachycera</taxon>
        <taxon>Muscomorpha</taxon>
        <taxon>Tephritoidea</taxon>
        <taxon>Tephritidae</taxon>
        <taxon>Ceratitis</taxon>
        <taxon>Ceratitis</taxon>
    </lineage>
</organism>
<dbReference type="EMBL" id="CAJHJT010000012">
    <property type="protein sequence ID" value="CAD6998189.1"/>
    <property type="molecule type" value="Genomic_DNA"/>
</dbReference>
<sequence>MRHLPTQPTTAAIMIRLLAAAACLLDQQHNYSRHPVTVGCSGAREFATSSSEIITIIITVKCVRVCLCEKVPCSQMDKLKTILKLPSMLSFAKYM</sequence>
<feature type="chain" id="PRO_5032902041" evidence="1">
    <location>
        <begin position="21"/>
        <end position="95"/>
    </location>
</feature>
<evidence type="ECO:0000256" key="1">
    <source>
        <dbReference type="SAM" id="SignalP"/>
    </source>
</evidence>
<keyword evidence="3" id="KW-1185">Reference proteome</keyword>
<reference evidence="2" key="1">
    <citation type="submission" date="2020-11" db="EMBL/GenBank/DDBJ databases">
        <authorList>
            <person name="Whitehead M."/>
        </authorList>
    </citation>
    <scope>NUCLEOTIDE SEQUENCE</scope>
    <source>
        <strain evidence="2">EGII</strain>
    </source>
</reference>
<dbReference type="Proteomes" id="UP000606786">
    <property type="component" value="Unassembled WGS sequence"/>
</dbReference>
<keyword evidence="1" id="KW-0732">Signal</keyword>